<proteinExistence type="predicted"/>
<sequence>MIDNQNNKLANTSSEITSCSKEIAAVNTYSFFSANLLNFIPSIPFDLHPYLFKEFRKNKKRNGIDATSFSAVYPYPIVGWETIDKMMLNGASILCTFHFGPFQLLNYVLVKQEEAYCLLVARETYDKWRERYPNLIKLLCQAQAKGLFDLINVNDRNALRTMYRQTAEGRKLLIYVDGLEGMSNERQSSLQKINFLGQIITVPSGAAQLSWSLKLPLQPVIAEQIGDTVNLRFGKAIYPNGGVNRDLYLHMTMQSLFSFVSYYIMRRPELWTNWPSAHLYLGSKPPIEDSIFDELSAANLHARKFGLFSSGEQYFLLRKKDYLSFVITGLEFSQLLEDPHFSGVVDNTPSV</sequence>
<accession>A0ABW6BAB7</accession>
<evidence type="ECO:0000313" key="2">
    <source>
        <dbReference type="Proteomes" id="UP001597525"/>
    </source>
</evidence>
<dbReference type="EMBL" id="JBHUPB010000003">
    <property type="protein sequence ID" value="MFD2966222.1"/>
    <property type="molecule type" value="Genomic_DNA"/>
</dbReference>
<comment type="caution">
    <text evidence="1">The sequence shown here is derived from an EMBL/GenBank/DDBJ whole genome shotgun (WGS) entry which is preliminary data.</text>
</comment>
<evidence type="ECO:0008006" key="3">
    <source>
        <dbReference type="Google" id="ProtNLM"/>
    </source>
</evidence>
<dbReference type="RefSeq" id="WP_320184013.1">
    <property type="nucleotide sequence ID" value="NZ_CP138332.1"/>
</dbReference>
<dbReference type="Proteomes" id="UP001597525">
    <property type="component" value="Unassembled WGS sequence"/>
</dbReference>
<gene>
    <name evidence="1" type="ORF">ACFS7Y_02430</name>
</gene>
<keyword evidence="2" id="KW-1185">Reference proteome</keyword>
<organism evidence="1 2">
    <name type="scientific">Sphingobacterium bambusae</name>
    <dbReference type="NCBI Taxonomy" id="662858"/>
    <lineage>
        <taxon>Bacteria</taxon>
        <taxon>Pseudomonadati</taxon>
        <taxon>Bacteroidota</taxon>
        <taxon>Sphingobacteriia</taxon>
        <taxon>Sphingobacteriales</taxon>
        <taxon>Sphingobacteriaceae</taxon>
        <taxon>Sphingobacterium</taxon>
    </lineage>
</organism>
<protein>
    <recommendedName>
        <fullName evidence="3">Lipid A biosynthesis acyltransferase</fullName>
    </recommendedName>
</protein>
<reference evidence="2" key="1">
    <citation type="journal article" date="2019" name="Int. J. Syst. Evol. Microbiol.">
        <title>The Global Catalogue of Microorganisms (GCM) 10K type strain sequencing project: providing services to taxonomists for standard genome sequencing and annotation.</title>
        <authorList>
            <consortium name="The Broad Institute Genomics Platform"/>
            <consortium name="The Broad Institute Genome Sequencing Center for Infectious Disease"/>
            <person name="Wu L."/>
            <person name="Ma J."/>
        </authorList>
    </citation>
    <scope>NUCLEOTIDE SEQUENCE [LARGE SCALE GENOMIC DNA]</scope>
    <source>
        <strain evidence="2">KCTC 22814</strain>
    </source>
</reference>
<evidence type="ECO:0000313" key="1">
    <source>
        <dbReference type="EMBL" id="MFD2966222.1"/>
    </source>
</evidence>
<name>A0ABW6BAB7_9SPHI</name>